<dbReference type="Pfam" id="PF04024">
    <property type="entry name" value="PspC"/>
    <property type="match status" value="1"/>
</dbReference>
<evidence type="ECO:0000256" key="5">
    <source>
        <dbReference type="ARBA" id="ARBA00023136"/>
    </source>
</evidence>
<dbReference type="Proteomes" id="UP000224915">
    <property type="component" value="Unassembled WGS sequence"/>
</dbReference>
<keyword evidence="4 7" id="KW-1133">Transmembrane helix</keyword>
<evidence type="ECO:0000313" key="10">
    <source>
        <dbReference type="Proteomes" id="UP000224915"/>
    </source>
</evidence>
<dbReference type="AlphaFoldDB" id="A0A2A9CY98"/>
<evidence type="ECO:0000256" key="2">
    <source>
        <dbReference type="ARBA" id="ARBA00022475"/>
    </source>
</evidence>
<comment type="subcellular location">
    <subcellularLocation>
        <location evidence="1">Cell membrane</location>
        <topology evidence="1">Single-pass membrane protein</topology>
    </subcellularLocation>
</comment>
<gene>
    <name evidence="9" type="ORF">ATL40_0964</name>
</gene>
<evidence type="ECO:0000256" key="7">
    <source>
        <dbReference type="SAM" id="Phobius"/>
    </source>
</evidence>
<dbReference type="PANTHER" id="PTHR33885:SF3">
    <property type="entry name" value="PHAGE SHOCK PROTEIN C"/>
    <property type="match status" value="1"/>
</dbReference>
<comment type="caution">
    <text evidence="9">The sequence shown here is derived from an EMBL/GenBank/DDBJ whole genome shotgun (WGS) entry which is preliminary data.</text>
</comment>
<dbReference type="InterPro" id="IPR007168">
    <property type="entry name" value="Phageshock_PspC_N"/>
</dbReference>
<feature type="transmembrane region" description="Helical" evidence="7">
    <location>
        <begin position="41"/>
        <end position="64"/>
    </location>
</feature>
<keyword evidence="5 7" id="KW-0472">Membrane</keyword>
<evidence type="ECO:0000256" key="4">
    <source>
        <dbReference type="ARBA" id="ARBA00022989"/>
    </source>
</evidence>
<sequence length="97" mass="10264">MDNVFNALRSLGLTRGPDRLLGGVCAGIAVKTGVDVWLVRALVLLLMLLPVLSWVVYAIVWILLPWQDGSIPLQRWLGGPSGGSSQGGSTQDAPPSV</sequence>
<feature type="region of interest" description="Disordered" evidence="6">
    <location>
        <begin position="77"/>
        <end position="97"/>
    </location>
</feature>
<evidence type="ECO:0000256" key="1">
    <source>
        <dbReference type="ARBA" id="ARBA00004162"/>
    </source>
</evidence>
<feature type="domain" description="Phage shock protein PspC N-terminal" evidence="8">
    <location>
        <begin position="13"/>
        <end position="65"/>
    </location>
</feature>
<evidence type="ECO:0000256" key="6">
    <source>
        <dbReference type="SAM" id="MobiDB-lite"/>
    </source>
</evidence>
<reference evidence="9 10" key="1">
    <citation type="submission" date="2017-10" db="EMBL/GenBank/DDBJ databases">
        <title>Sequencing the genomes of 1000 actinobacteria strains.</title>
        <authorList>
            <person name="Klenk H.-P."/>
        </authorList>
    </citation>
    <scope>NUCLEOTIDE SEQUENCE [LARGE SCALE GENOMIC DNA]</scope>
    <source>
        <strain evidence="9 10">DSM 21801</strain>
    </source>
</reference>
<dbReference type="EMBL" id="PDJD01000001">
    <property type="protein sequence ID" value="PFG19404.1"/>
    <property type="molecule type" value="Genomic_DNA"/>
</dbReference>
<dbReference type="InterPro" id="IPR052027">
    <property type="entry name" value="PspC"/>
</dbReference>
<dbReference type="PANTHER" id="PTHR33885">
    <property type="entry name" value="PHAGE SHOCK PROTEIN C"/>
    <property type="match status" value="1"/>
</dbReference>
<dbReference type="OrthoDB" id="7359894at2"/>
<accession>A0A2A9CY98</accession>
<evidence type="ECO:0000313" key="9">
    <source>
        <dbReference type="EMBL" id="PFG19404.1"/>
    </source>
</evidence>
<organism evidence="9 10">
    <name type="scientific">Serinibacter salmoneus</name>
    <dbReference type="NCBI Taxonomy" id="556530"/>
    <lineage>
        <taxon>Bacteria</taxon>
        <taxon>Bacillati</taxon>
        <taxon>Actinomycetota</taxon>
        <taxon>Actinomycetes</taxon>
        <taxon>Micrococcales</taxon>
        <taxon>Beutenbergiaceae</taxon>
        <taxon>Serinibacter</taxon>
    </lineage>
</organism>
<keyword evidence="2" id="KW-1003">Cell membrane</keyword>
<evidence type="ECO:0000256" key="3">
    <source>
        <dbReference type="ARBA" id="ARBA00022692"/>
    </source>
</evidence>
<protein>
    <submittedName>
        <fullName evidence="9">Phage shock protein C (PspC) family protein</fullName>
    </submittedName>
</protein>
<dbReference type="GO" id="GO:0005886">
    <property type="term" value="C:plasma membrane"/>
    <property type="evidence" value="ECO:0007669"/>
    <property type="project" value="UniProtKB-SubCell"/>
</dbReference>
<keyword evidence="10" id="KW-1185">Reference proteome</keyword>
<evidence type="ECO:0000259" key="8">
    <source>
        <dbReference type="Pfam" id="PF04024"/>
    </source>
</evidence>
<dbReference type="RefSeq" id="WP_098468531.1">
    <property type="nucleotide sequence ID" value="NZ_PDJD01000001.1"/>
</dbReference>
<name>A0A2A9CY98_9MICO</name>
<keyword evidence="3 7" id="KW-0812">Transmembrane</keyword>
<proteinExistence type="predicted"/>